<accession>A0AAW2H0D5</accession>
<dbReference type="Proteomes" id="UP001430953">
    <property type="component" value="Unassembled WGS sequence"/>
</dbReference>
<dbReference type="AlphaFoldDB" id="A0AAW2H0D5"/>
<proteinExistence type="predicted"/>
<name>A0AAW2H0D5_9HYME</name>
<sequence length="105" mass="11645">MSPSLPGNSFLPIVVTVARAAYASARPKYRSPASWPDNRRHRFPHSLESLALFSRAELSREGMSFAPWVTGGERNRRAHPRALLPEILDQSPLMSSEIALPCFAS</sequence>
<comment type="caution">
    <text evidence="1">The sequence shown here is derived from an EMBL/GenBank/DDBJ whole genome shotgun (WGS) entry which is preliminary data.</text>
</comment>
<protein>
    <submittedName>
        <fullName evidence="1">Uncharacterized protein</fullName>
    </submittedName>
</protein>
<dbReference type="EMBL" id="JADYXP020000001">
    <property type="protein sequence ID" value="KAL0133009.1"/>
    <property type="molecule type" value="Genomic_DNA"/>
</dbReference>
<keyword evidence="2" id="KW-1185">Reference proteome</keyword>
<reference evidence="1 2" key="1">
    <citation type="submission" date="2023-03" db="EMBL/GenBank/DDBJ databases">
        <title>High recombination rates correlate with genetic variation in Cardiocondyla obscurior ants.</title>
        <authorList>
            <person name="Errbii M."/>
        </authorList>
    </citation>
    <scope>NUCLEOTIDE SEQUENCE [LARGE SCALE GENOMIC DNA]</scope>
    <source>
        <strain evidence="1">Alpha-2009</strain>
        <tissue evidence="1">Whole body</tissue>
    </source>
</reference>
<evidence type="ECO:0000313" key="1">
    <source>
        <dbReference type="EMBL" id="KAL0133009.1"/>
    </source>
</evidence>
<evidence type="ECO:0000313" key="2">
    <source>
        <dbReference type="Proteomes" id="UP001430953"/>
    </source>
</evidence>
<gene>
    <name evidence="1" type="ORF">PUN28_000622</name>
</gene>
<organism evidence="1 2">
    <name type="scientific">Cardiocondyla obscurior</name>
    <dbReference type="NCBI Taxonomy" id="286306"/>
    <lineage>
        <taxon>Eukaryota</taxon>
        <taxon>Metazoa</taxon>
        <taxon>Ecdysozoa</taxon>
        <taxon>Arthropoda</taxon>
        <taxon>Hexapoda</taxon>
        <taxon>Insecta</taxon>
        <taxon>Pterygota</taxon>
        <taxon>Neoptera</taxon>
        <taxon>Endopterygota</taxon>
        <taxon>Hymenoptera</taxon>
        <taxon>Apocrita</taxon>
        <taxon>Aculeata</taxon>
        <taxon>Formicoidea</taxon>
        <taxon>Formicidae</taxon>
        <taxon>Myrmicinae</taxon>
        <taxon>Cardiocondyla</taxon>
    </lineage>
</organism>